<protein>
    <submittedName>
        <fullName evidence="13">Uncharacterized protein</fullName>
    </submittedName>
</protein>
<accession>A0AAD2D3P3</accession>
<dbReference type="GO" id="GO:0036159">
    <property type="term" value="P:inner dynein arm assembly"/>
    <property type="evidence" value="ECO:0007669"/>
    <property type="project" value="TreeGrafter"/>
</dbReference>
<evidence type="ECO:0000313" key="13">
    <source>
        <dbReference type="EMBL" id="CAI2379102.1"/>
    </source>
</evidence>
<feature type="domain" description="RNA-polymerase II-associated protein 3-like C-terminal" evidence="11">
    <location>
        <begin position="123"/>
        <end position="231"/>
    </location>
</feature>
<proteinExistence type="inferred from homology"/>
<evidence type="ECO:0000256" key="6">
    <source>
        <dbReference type="ARBA" id="ARBA00022794"/>
    </source>
</evidence>
<evidence type="ECO:0000256" key="10">
    <source>
        <dbReference type="ARBA" id="ARBA00049986"/>
    </source>
</evidence>
<evidence type="ECO:0000259" key="12">
    <source>
        <dbReference type="Pfam" id="PF15867"/>
    </source>
</evidence>
<comment type="similarity">
    <text evidence="10">Belongs to the DNAAF19/PR46b family.</text>
</comment>
<evidence type="ECO:0000256" key="1">
    <source>
        <dbReference type="ARBA" id="ARBA00004048"/>
    </source>
</evidence>
<evidence type="ECO:0000313" key="14">
    <source>
        <dbReference type="Proteomes" id="UP001295684"/>
    </source>
</evidence>
<dbReference type="AlphaFoldDB" id="A0AAD2D3P3"/>
<dbReference type="GO" id="GO:0005576">
    <property type="term" value="C:extracellular region"/>
    <property type="evidence" value="ECO:0007669"/>
    <property type="project" value="GOC"/>
</dbReference>
<comment type="subunit">
    <text evidence="4">Homodimer.</text>
</comment>
<evidence type="ECO:0000256" key="3">
    <source>
        <dbReference type="ARBA" id="ARBA00004496"/>
    </source>
</evidence>
<dbReference type="InterPro" id="IPR042422">
    <property type="entry name" value="CC103"/>
</dbReference>
<dbReference type="GO" id="GO:0036157">
    <property type="term" value="C:outer dynein arm"/>
    <property type="evidence" value="ECO:0007669"/>
    <property type="project" value="InterPro"/>
</dbReference>
<keyword evidence="7" id="KW-0282">Flagellum</keyword>
<feature type="domain" description="Dynein attachment factor N-terminal" evidence="12">
    <location>
        <begin position="18"/>
        <end position="74"/>
    </location>
</feature>
<keyword evidence="14" id="KW-1185">Reference proteome</keyword>
<keyword evidence="6" id="KW-0970">Cilium biogenesis/degradation</keyword>
<keyword evidence="5" id="KW-0963">Cytoplasm</keyword>
<dbReference type="PANTHER" id="PTHR28572">
    <property type="entry name" value="COILED-COIL DOMAIN-CONTAINING PROTEIN 103"/>
    <property type="match status" value="1"/>
</dbReference>
<name>A0AAD2D3P3_EUPCR</name>
<dbReference type="PANTHER" id="PTHR28572:SF1">
    <property type="entry name" value="COILED-COIL DOMAIN-CONTAINING PROTEIN 103"/>
    <property type="match status" value="1"/>
</dbReference>
<evidence type="ECO:0000256" key="7">
    <source>
        <dbReference type="ARBA" id="ARBA00022846"/>
    </source>
</evidence>
<dbReference type="Pfam" id="PF15867">
    <property type="entry name" value="Dynein_attach_N"/>
    <property type="match status" value="1"/>
</dbReference>
<gene>
    <name evidence="13" type="ORF">ECRASSUSDP1_LOCUS20510</name>
</gene>
<keyword evidence="8" id="KW-0969">Cilium</keyword>
<dbReference type="InterPro" id="IPR025986">
    <property type="entry name" value="RPAP3-like_C"/>
</dbReference>
<evidence type="ECO:0000256" key="4">
    <source>
        <dbReference type="ARBA" id="ARBA00011738"/>
    </source>
</evidence>
<dbReference type="GO" id="GO:0003351">
    <property type="term" value="P:epithelial cilium movement involved in extracellular fluid movement"/>
    <property type="evidence" value="ECO:0007669"/>
    <property type="project" value="TreeGrafter"/>
</dbReference>
<evidence type="ECO:0000256" key="8">
    <source>
        <dbReference type="ARBA" id="ARBA00023069"/>
    </source>
</evidence>
<reference evidence="13" key="1">
    <citation type="submission" date="2023-07" db="EMBL/GenBank/DDBJ databases">
        <authorList>
            <consortium name="AG Swart"/>
            <person name="Singh M."/>
            <person name="Singh A."/>
            <person name="Seah K."/>
            <person name="Emmerich C."/>
        </authorList>
    </citation>
    <scope>NUCLEOTIDE SEQUENCE</scope>
    <source>
        <strain evidence="13">DP1</strain>
    </source>
</reference>
<comment type="caution">
    <text evidence="13">The sequence shown here is derived from an EMBL/GenBank/DDBJ whole genome shotgun (WGS) entry which is preliminary data.</text>
</comment>
<comment type="function">
    <text evidence="1">Dynein-attachment factor required for cilia motility.</text>
</comment>
<dbReference type="InterPro" id="IPR031733">
    <property type="entry name" value="Dynein_attach_N"/>
</dbReference>
<evidence type="ECO:0000256" key="2">
    <source>
        <dbReference type="ARBA" id="ARBA00004230"/>
    </source>
</evidence>
<evidence type="ECO:0000256" key="5">
    <source>
        <dbReference type="ARBA" id="ARBA00022490"/>
    </source>
</evidence>
<keyword evidence="9" id="KW-0966">Cell projection</keyword>
<organism evidence="13 14">
    <name type="scientific">Euplotes crassus</name>
    <dbReference type="NCBI Taxonomy" id="5936"/>
    <lineage>
        <taxon>Eukaryota</taxon>
        <taxon>Sar</taxon>
        <taxon>Alveolata</taxon>
        <taxon>Ciliophora</taxon>
        <taxon>Intramacronucleata</taxon>
        <taxon>Spirotrichea</taxon>
        <taxon>Hypotrichia</taxon>
        <taxon>Euplotida</taxon>
        <taxon>Euplotidae</taxon>
        <taxon>Moneuplotes</taxon>
    </lineage>
</organism>
<evidence type="ECO:0000256" key="9">
    <source>
        <dbReference type="ARBA" id="ARBA00023273"/>
    </source>
</evidence>
<dbReference type="Proteomes" id="UP001295684">
    <property type="component" value="Unassembled WGS sequence"/>
</dbReference>
<comment type="subcellular location">
    <subcellularLocation>
        <location evidence="2">Cell projection</location>
        <location evidence="2">Cilium</location>
        <location evidence="2">Flagellum</location>
    </subcellularLocation>
    <subcellularLocation>
        <location evidence="3">Cytoplasm</location>
    </subcellularLocation>
</comment>
<dbReference type="Pfam" id="PF13877">
    <property type="entry name" value="RPAP3_C"/>
    <property type="match status" value="1"/>
</dbReference>
<evidence type="ECO:0000259" key="11">
    <source>
        <dbReference type="Pfam" id="PF13877"/>
    </source>
</evidence>
<sequence>MYKVGVKQKRFNEESLTIEKVKAELPDALNEENKRVNVDSSKKLACKQYMDYDGFHQMVLGANLIPIKKGSLDSIGDRQMKWHGMNTHAALTDILNKNYKDKADILDSYVDLFKKEEELKRVPKTQSEFEKYFCSKLKTSEDRFKYILNIPISEAGTIFSSEVNSELLVQILKVFQEVISDRIQMQNDENSTEENESTGKVIFTYIGDFMNVIGQSEGFDFCVCFLGDEEKDIVAQICTQLAEIEYPDVGKIKEAYQIE</sequence>
<dbReference type="GO" id="GO:0007368">
    <property type="term" value="P:determination of left/right symmetry"/>
    <property type="evidence" value="ECO:0007669"/>
    <property type="project" value="TreeGrafter"/>
</dbReference>
<dbReference type="EMBL" id="CAMPGE010020921">
    <property type="protein sequence ID" value="CAI2379102.1"/>
    <property type="molecule type" value="Genomic_DNA"/>
</dbReference>
<dbReference type="GO" id="GO:0031514">
    <property type="term" value="C:motile cilium"/>
    <property type="evidence" value="ECO:0007669"/>
    <property type="project" value="UniProtKB-SubCell"/>
</dbReference>